<dbReference type="Gene3D" id="3.40.630.30">
    <property type="match status" value="1"/>
</dbReference>
<proteinExistence type="predicted"/>
<dbReference type="SUPFAM" id="SSF55729">
    <property type="entry name" value="Acyl-CoA N-acyltransferases (Nat)"/>
    <property type="match status" value="1"/>
</dbReference>
<dbReference type="AlphaFoldDB" id="A0A4R6RHB0"/>
<name>A0A4R6RHB0_9BURK</name>
<feature type="domain" description="N-acyl amino acid synthase FeeM catalytic core" evidence="1">
    <location>
        <begin position="63"/>
        <end position="189"/>
    </location>
</feature>
<dbReference type="InterPro" id="IPR054597">
    <property type="entry name" value="FeeM_cat"/>
</dbReference>
<protein>
    <recommendedName>
        <fullName evidence="1">N-acyl amino acid synthase FeeM catalytic core domain-containing protein</fullName>
    </recommendedName>
</protein>
<sequence length="248" mass="28644">MSRPTVRLGRPYTRPALETQPLPFRMRIAKSPEDIQRVCRHRGEAYARHQPDLVQRLSLYEPEADDLRDDVVLVMAESHEDGSILGSLRLSTNINTPLRFEKEFELPQRFHQRALAEAGRMVTQNGPGGRMVVPALVKVAYEACFRSGIDALLLIARQPIDRMYKAMQFEDIFGERVITSAQPGVPVTLFFMDTLRFEHRLRDANCQIYPFLVETDHPDIDIDPDFVRERFNVPQTLRRERCSDMHPA</sequence>
<dbReference type="InterPro" id="IPR016181">
    <property type="entry name" value="Acyl_CoA_acyltransferase"/>
</dbReference>
<organism evidence="2 3">
    <name type="scientific">Aquabacterium commune</name>
    <dbReference type="NCBI Taxonomy" id="70586"/>
    <lineage>
        <taxon>Bacteria</taxon>
        <taxon>Pseudomonadati</taxon>
        <taxon>Pseudomonadota</taxon>
        <taxon>Betaproteobacteria</taxon>
        <taxon>Burkholderiales</taxon>
        <taxon>Aquabacterium</taxon>
    </lineage>
</organism>
<dbReference type="Pfam" id="PF21926">
    <property type="entry name" value="FeeM"/>
    <property type="match status" value="1"/>
</dbReference>
<dbReference type="Proteomes" id="UP000294593">
    <property type="component" value="Unassembled WGS sequence"/>
</dbReference>
<evidence type="ECO:0000313" key="2">
    <source>
        <dbReference type="EMBL" id="TDP85861.1"/>
    </source>
</evidence>
<dbReference type="EMBL" id="SNXW01000002">
    <property type="protein sequence ID" value="TDP85861.1"/>
    <property type="molecule type" value="Genomic_DNA"/>
</dbReference>
<gene>
    <name evidence="2" type="ORF">EV672_102211</name>
</gene>
<evidence type="ECO:0000259" key="1">
    <source>
        <dbReference type="Pfam" id="PF21926"/>
    </source>
</evidence>
<comment type="caution">
    <text evidence="2">The sequence shown here is derived from an EMBL/GenBank/DDBJ whole genome shotgun (WGS) entry which is preliminary data.</text>
</comment>
<dbReference type="OrthoDB" id="8773859at2"/>
<evidence type="ECO:0000313" key="3">
    <source>
        <dbReference type="Proteomes" id="UP000294593"/>
    </source>
</evidence>
<keyword evidence="3" id="KW-1185">Reference proteome</keyword>
<reference evidence="2 3" key="1">
    <citation type="submission" date="2019-03" db="EMBL/GenBank/DDBJ databases">
        <title>Genomic Encyclopedia of Type Strains, Phase IV (KMG-IV): sequencing the most valuable type-strain genomes for metagenomic binning, comparative biology and taxonomic classification.</title>
        <authorList>
            <person name="Goeker M."/>
        </authorList>
    </citation>
    <scope>NUCLEOTIDE SEQUENCE [LARGE SCALE GENOMIC DNA]</scope>
    <source>
        <strain evidence="2 3">DSM 11901</strain>
    </source>
</reference>
<accession>A0A4R6RHB0</accession>
<dbReference type="RefSeq" id="WP_133606853.1">
    <property type="nucleotide sequence ID" value="NZ_SNXW01000002.1"/>
</dbReference>